<dbReference type="Proteomes" id="UP000052982">
    <property type="component" value="Unassembled WGS sequence"/>
</dbReference>
<protein>
    <submittedName>
        <fullName evidence="1">Uncharacterized protein</fullName>
    </submittedName>
</protein>
<name>A0A117RCN0_9ACTN</name>
<keyword evidence="2" id="KW-1185">Reference proteome</keyword>
<evidence type="ECO:0000313" key="2">
    <source>
        <dbReference type="Proteomes" id="UP000052982"/>
    </source>
</evidence>
<evidence type="ECO:0000313" key="1">
    <source>
        <dbReference type="EMBL" id="KUN83535.1"/>
    </source>
</evidence>
<organism evidence="1 2">
    <name type="scientific">Streptomyces griseoruber</name>
    <dbReference type="NCBI Taxonomy" id="1943"/>
    <lineage>
        <taxon>Bacteria</taxon>
        <taxon>Bacillati</taxon>
        <taxon>Actinomycetota</taxon>
        <taxon>Actinomycetes</taxon>
        <taxon>Kitasatosporales</taxon>
        <taxon>Streptomycetaceae</taxon>
        <taxon>Streptomyces</taxon>
    </lineage>
</organism>
<reference evidence="1 2" key="1">
    <citation type="submission" date="2015-10" db="EMBL/GenBank/DDBJ databases">
        <title>Draft genome sequence of Streptomyces griseoruber DSM 40281, type strain for the species Streptomyces griseoruber.</title>
        <authorList>
            <person name="Ruckert C."/>
            <person name="Winkler A."/>
            <person name="Kalinowski J."/>
            <person name="Kampfer P."/>
            <person name="Glaeser S."/>
        </authorList>
    </citation>
    <scope>NUCLEOTIDE SEQUENCE [LARGE SCALE GENOMIC DNA]</scope>
    <source>
        <strain evidence="1 2">DSM 40281</strain>
    </source>
</reference>
<dbReference type="AlphaFoldDB" id="A0A117RCN0"/>
<dbReference type="STRING" id="1943.AQJ64_17270"/>
<gene>
    <name evidence="1" type="ORF">AQJ64_17270</name>
</gene>
<comment type="caution">
    <text evidence="1">The sequence shown here is derived from an EMBL/GenBank/DDBJ whole genome shotgun (WGS) entry which is preliminary data.</text>
</comment>
<dbReference type="EMBL" id="LMWW01000022">
    <property type="protein sequence ID" value="KUN83535.1"/>
    <property type="molecule type" value="Genomic_DNA"/>
</dbReference>
<accession>A0A117RCN0</accession>
<proteinExistence type="predicted"/>
<dbReference type="Gene3D" id="3.40.462.10">
    <property type="entry name" value="FAD-linked oxidases, C-terminal domain"/>
    <property type="match status" value="1"/>
</dbReference>
<sequence length="207" mass="22709">MGHVGFSPVVPLRGDEVANVVQQIKEKVVERMGVNFSAQVFVTNDRSAIAVSAMFFNRHDAGHLRATIDTAKELRTSALVAVPRRPDAVPARGENPLRIDGILDRLCDVPVGVVTEGELVLREVREVEVRSVLGATLLPELHELHELGALTPLGVMSRSGRSPRQASGWRIHHGKASLWTPGSRVRSTEWTRIIPAQPCPSPKKFIE</sequence>
<dbReference type="InterPro" id="IPR016170">
    <property type="entry name" value="Cytok_DH_C_sf"/>
</dbReference>